<dbReference type="Pfam" id="PF22893">
    <property type="entry name" value="ULD_2"/>
    <property type="match status" value="1"/>
</dbReference>
<gene>
    <name evidence="3" type="ORF">BDV95DRAFT_665353</name>
</gene>
<feature type="domain" description="Ubiquitin-like" evidence="2">
    <location>
        <begin position="338"/>
        <end position="420"/>
    </location>
</feature>
<keyword evidence="4" id="KW-1185">Reference proteome</keyword>
<dbReference type="PANTHER" id="PTHR38886:SF1">
    <property type="entry name" value="NACHT-NTPASE AND P-LOOP NTPASES N-TERMINAL DOMAIN-CONTAINING PROTEIN"/>
    <property type="match status" value="1"/>
</dbReference>
<name>A0A7C8IFM7_9PLEO</name>
<feature type="compositionally biased region" description="Low complexity" evidence="1">
    <location>
        <begin position="62"/>
        <end position="78"/>
    </location>
</feature>
<evidence type="ECO:0000313" key="4">
    <source>
        <dbReference type="Proteomes" id="UP000481861"/>
    </source>
</evidence>
<organism evidence="3 4">
    <name type="scientific">Massariosphaeria phaeospora</name>
    <dbReference type="NCBI Taxonomy" id="100035"/>
    <lineage>
        <taxon>Eukaryota</taxon>
        <taxon>Fungi</taxon>
        <taxon>Dikarya</taxon>
        <taxon>Ascomycota</taxon>
        <taxon>Pezizomycotina</taxon>
        <taxon>Dothideomycetes</taxon>
        <taxon>Pleosporomycetidae</taxon>
        <taxon>Pleosporales</taxon>
        <taxon>Pleosporales incertae sedis</taxon>
        <taxon>Massariosphaeria</taxon>
    </lineage>
</organism>
<dbReference type="PANTHER" id="PTHR38886">
    <property type="entry name" value="SESA DOMAIN-CONTAINING PROTEIN"/>
    <property type="match status" value="1"/>
</dbReference>
<dbReference type="Proteomes" id="UP000481861">
    <property type="component" value="Unassembled WGS sequence"/>
</dbReference>
<protein>
    <recommendedName>
        <fullName evidence="2">Ubiquitin-like domain-containing protein</fullName>
    </recommendedName>
</protein>
<evidence type="ECO:0000313" key="3">
    <source>
        <dbReference type="EMBL" id="KAF2876011.1"/>
    </source>
</evidence>
<feature type="region of interest" description="Disordered" evidence="1">
    <location>
        <begin position="58"/>
        <end position="79"/>
    </location>
</feature>
<comment type="caution">
    <text evidence="3">The sequence shown here is derived from an EMBL/GenBank/DDBJ whole genome shotgun (WGS) entry which is preliminary data.</text>
</comment>
<dbReference type="EMBL" id="JAADJZ010000004">
    <property type="protein sequence ID" value="KAF2876011.1"/>
    <property type="molecule type" value="Genomic_DNA"/>
</dbReference>
<reference evidence="3 4" key="1">
    <citation type="submission" date="2020-01" db="EMBL/GenBank/DDBJ databases">
        <authorList>
            <consortium name="DOE Joint Genome Institute"/>
            <person name="Haridas S."/>
            <person name="Albert R."/>
            <person name="Binder M."/>
            <person name="Bloem J."/>
            <person name="Labutti K."/>
            <person name="Salamov A."/>
            <person name="Andreopoulos B."/>
            <person name="Baker S.E."/>
            <person name="Barry K."/>
            <person name="Bills G."/>
            <person name="Bluhm B.H."/>
            <person name="Cannon C."/>
            <person name="Castanera R."/>
            <person name="Culley D.E."/>
            <person name="Daum C."/>
            <person name="Ezra D."/>
            <person name="Gonzalez J.B."/>
            <person name="Henrissat B."/>
            <person name="Kuo A."/>
            <person name="Liang C."/>
            <person name="Lipzen A."/>
            <person name="Lutzoni F."/>
            <person name="Magnuson J."/>
            <person name="Mondo S."/>
            <person name="Nolan M."/>
            <person name="Ohm R."/>
            <person name="Pangilinan J."/>
            <person name="Park H.-J.H."/>
            <person name="Ramirez L."/>
            <person name="Alfaro M."/>
            <person name="Sun H."/>
            <person name="Tritt A."/>
            <person name="Yoshinaga Y."/>
            <person name="Zwiers L.-H.L."/>
            <person name="Turgeon B.G."/>
            <person name="Goodwin S.B."/>
            <person name="Spatafora J.W."/>
            <person name="Crous P.W."/>
            <person name="Grigoriev I.V."/>
        </authorList>
    </citation>
    <scope>NUCLEOTIDE SEQUENCE [LARGE SCALE GENOMIC DNA]</scope>
    <source>
        <strain evidence="3 4">CBS 611.86</strain>
    </source>
</reference>
<evidence type="ECO:0000259" key="2">
    <source>
        <dbReference type="Pfam" id="PF22893"/>
    </source>
</evidence>
<proteinExistence type="predicted"/>
<accession>A0A7C8IFM7</accession>
<dbReference type="OrthoDB" id="3045089at2759"/>
<dbReference type="AlphaFoldDB" id="A0A7C8IFM7"/>
<sequence>MWVLASWAIKSNSRDFLRPGETHEEKGGDLAEGKGAMSSARRIKCGCRCWCYSRSGSVVEQPRSSSPPRLRHSSNSSSTIDFETSATMPITFGSFGDIISVTLLVKDVVAALDESRGSSAEYQGLVRELNHLDSALLQVRELCEQHEATPELAALCRTAQKAVRDCEVSVGAFLKKIQKYQTTLGEQSKAVVLVKAARKVQWAVSEKEDVARFRAEVVAHRTSLNVLISTVTGKLVAISEENVKAHIDTSTRSTHQLISKDQDALTDIQERLNENNGLISTCTASVNSLTGALQLQWLQSLPSMIKRIFFINLETYRAVLAIQAQLQPPNAPSIMSSEDAAMLEDPLGRKAPIHCSWVANWDMFEMMLEARFRDTVGFQKVKGKECVLQDSATSKILSRTMSFEAAFLPGRKIDMSLVFHKRFAIHLKAYDSCPICASALPYRKFSPAAIWYKILFYDTCSYCSGHSLIRLAATAGLFTAEISHKAQIRLVPY</sequence>
<dbReference type="InterPro" id="IPR054464">
    <property type="entry name" value="ULD_fung"/>
</dbReference>
<evidence type="ECO:0000256" key="1">
    <source>
        <dbReference type="SAM" id="MobiDB-lite"/>
    </source>
</evidence>